<dbReference type="RefSeq" id="WP_077275909.1">
    <property type="nucleotide sequence ID" value="NZ_CP019609.1"/>
</dbReference>
<sequence>MPRYKATIQYDGTNYAGFQRQTNARSIQETIETVLTRLNGGQSVVIHPSGRTDSGVHALGQVIHFDLPQARDTEKLRFALDTQCPSDISVSQVESVSDTFHARYLATEKTYHYYVDTSVYRSPFKRLYSAHYTFTLDLDKMRQAAQDIVGTHDFTVFCAVGSPVEDKTRTVHEVVIEELSPTELRFVFRGNGFLYKMVRLLMGTLLRIGAGKLPIDTIQTALKTQDKKIIGPTAHPEGLFLVEVRYDEEKNEI</sequence>
<dbReference type="EC" id="5.4.99.12" evidence="4"/>
<accession>A0A1Q2D690</accession>
<feature type="binding site" evidence="4">
    <location>
        <position position="111"/>
    </location>
    <ligand>
        <name>substrate</name>
    </ligand>
</feature>
<comment type="similarity">
    <text evidence="1 4 5">Belongs to the tRNA pseudouridine synthase TruA family.</text>
</comment>
<keyword evidence="2 4" id="KW-0819">tRNA processing</keyword>
<protein>
    <recommendedName>
        <fullName evidence="4">tRNA pseudouridine synthase A</fullName>
        <ecNumber evidence="4">5.4.99.12</ecNumber>
    </recommendedName>
    <alternativeName>
        <fullName evidence="4">tRNA pseudouridine(38-40) synthase</fullName>
    </alternativeName>
    <alternativeName>
        <fullName evidence="4">tRNA pseudouridylate synthase I</fullName>
    </alternativeName>
    <alternativeName>
        <fullName evidence="4">tRNA-uridine isomerase I</fullName>
    </alternativeName>
</protein>
<keyword evidence="7" id="KW-1185">Reference proteome</keyword>
<organism evidence="6 7">
    <name type="scientific">Vagococcus penaei</name>
    <dbReference type="NCBI Taxonomy" id="633807"/>
    <lineage>
        <taxon>Bacteria</taxon>
        <taxon>Bacillati</taxon>
        <taxon>Bacillota</taxon>
        <taxon>Bacilli</taxon>
        <taxon>Lactobacillales</taxon>
        <taxon>Enterococcaceae</taxon>
        <taxon>Vagococcus</taxon>
    </lineage>
</organism>
<dbReference type="AlphaFoldDB" id="A0A1Q2D690"/>
<dbReference type="Pfam" id="PF01416">
    <property type="entry name" value="PseudoU_synth_1"/>
    <property type="match status" value="2"/>
</dbReference>
<evidence type="ECO:0000313" key="7">
    <source>
        <dbReference type="Proteomes" id="UP000188246"/>
    </source>
</evidence>
<evidence type="ECO:0000256" key="2">
    <source>
        <dbReference type="ARBA" id="ARBA00022694"/>
    </source>
</evidence>
<dbReference type="PANTHER" id="PTHR11142:SF0">
    <property type="entry name" value="TRNA PSEUDOURIDINE SYNTHASE-LIKE 1"/>
    <property type="match status" value="1"/>
</dbReference>
<evidence type="ECO:0000256" key="3">
    <source>
        <dbReference type="ARBA" id="ARBA00023235"/>
    </source>
</evidence>
<dbReference type="InterPro" id="IPR020094">
    <property type="entry name" value="TruA/RsuA/RluB/E/F_N"/>
</dbReference>
<dbReference type="OrthoDB" id="9811823at2"/>
<evidence type="ECO:0000256" key="4">
    <source>
        <dbReference type="HAMAP-Rule" id="MF_00171"/>
    </source>
</evidence>
<dbReference type="PIRSF" id="PIRSF001430">
    <property type="entry name" value="tRNA_psdUrid_synth"/>
    <property type="match status" value="1"/>
</dbReference>
<name>A0A1Q2D690_9ENTE</name>
<dbReference type="SUPFAM" id="SSF55120">
    <property type="entry name" value="Pseudouridine synthase"/>
    <property type="match status" value="1"/>
</dbReference>
<evidence type="ECO:0000256" key="1">
    <source>
        <dbReference type="ARBA" id="ARBA00009375"/>
    </source>
</evidence>
<dbReference type="GO" id="GO:0031119">
    <property type="term" value="P:tRNA pseudouridine synthesis"/>
    <property type="evidence" value="ECO:0007669"/>
    <property type="project" value="UniProtKB-UniRule"/>
</dbReference>
<dbReference type="Proteomes" id="UP000188246">
    <property type="component" value="Chromosome"/>
</dbReference>
<dbReference type="InterPro" id="IPR001406">
    <property type="entry name" value="PsdUridine_synth_TruA"/>
</dbReference>
<proteinExistence type="inferred from homology"/>
<dbReference type="Gene3D" id="3.30.70.580">
    <property type="entry name" value="Pseudouridine synthase I, catalytic domain, N-terminal subdomain"/>
    <property type="match status" value="1"/>
</dbReference>
<dbReference type="GO" id="GO:0003723">
    <property type="term" value="F:RNA binding"/>
    <property type="evidence" value="ECO:0007669"/>
    <property type="project" value="InterPro"/>
</dbReference>
<gene>
    <name evidence="4" type="primary">truA</name>
    <name evidence="6" type="ORF">BW732_05990</name>
</gene>
<evidence type="ECO:0000256" key="5">
    <source>
        <dbReference type="RuleBase" id="RU003792"/>
    </source>
</evidence>
<dbReference type="CDD" id="cd02570">
    <property type="entry name" value="PseudoU_synth_EcTruA"/>
    <property type="match status" value="1"/>
</dbReference>
<dbReference type="InterPro" id="IPR020103">
    <property type="entry name" value="PsdUridine_synth_cat_dom_sf"/>
</dbReference>
<reference evidence="6 7" key="1">
    <citation type="journal article" date="2010" name="Int. J. Syst. Evol. Microbiol.">
        <title>Vagococcus penaei sp. nov., isolated from spoilage microbiota of cooked shrimp (Penaeus vannamei).</title>
        <authorList>
            <person name="Jaffres E."/>
            <person name="Prevost H."/>
            <person name="Rossero A."/>
            <person name="Joffraud J.J."/>
            <person name="Dousset X."/>
        </authorList>
    </citation>
    <scope>NUCLEOTIDE SEQUENCE [LARGE SCALE GENOMIC DNA]</scope>
    <source>
        <strain evidence="6 7">CD276</strain>
    </source>
</reference>
<comment type="catalytic activity">
    <reaction evidence="4 5">
        <text>uridine(38/39/40) in tRNA = pseudouridine(38/39/40) in tRNA</text>
        <dbReference type="Rhea" id="RHEA:22376"/>
        <dbReference type="Rhea" id="RHEA-COMP:10085"/>
        <dbReference type="Rhea" id="RHEA-COMP:10087"/>
        <dbReference type="ChEBI" id="CHEBI:65314"/>
        <dbReference type="ChEBI" id="CHEBI:65315"/>
        <dbReference type="EC" id="5.4.99.12"/>
    </reaction>
</comment>
<comment type="caution">
    <text evidence="4">Lacks conserved residue(s) required for the propagation of feature annotation.</text>
</comment>
<dbReference type="FunFam" id="3.30.70.580:FF:000001">
    <property type="entry name" value="tRNA pseudouridine synthase A"/>
    <property type="match status" value="1"/>
</dbReference>
<comment type="subunit">
    <text evidence="4">Homodimer.</text>
</comment>
<keyword evidence="3 4" id="KW-0413">Isomerase</keyword>
<dbReference type="NCBIfam" id="TIGR00071">
    <property type="entry name" value="hisT_truA"/>
    <property type="match status" value="1"/>
</dbReference>
<dbReference type="EMBL" id="CP019609">
    <property type="protein sequence ID" value="AQP53832.1"/>
    <property type="molecule type" value="Genomic_DNA"/>
</dbReference>
<dbReference type="PANTHER" id="PTHR11142">
    <property type="entry name" value="PSEUDOURIDYLATE SYNTHASE"/>
    <property type="match status" value="1"/>
</dbReference>
<evidence type="ECO:0000313" key="6">
    <source>
        <dbReference type="EMBL" id="AQP53832.1"/>
    </source>
</evidence>
<feature type="active site" description="Nucleophile" evidence="4">
    <location>
        <position position="53"/>
    </location>
</feature>
<dbReference type="KEGG" id="vpi:BW732_05990"/>
<dbReference type="STRING" id="633807.BW732_05990"/>
<dbReference type="GO" id="GO:0160147">
    <property type="term" value="F:tRNA pseudouridine(38-40) synthase activity"/>
    <property type="evidence" value="ECO:0007669"/>
    <property type="project" value="UniProtKB-EC"/>
</dbReference>
<dbReference type="InterPro" id="IPR020097">
    <property type="entry name" value="PsdUridine_synth_TruA_a/b_dom"/>
</dbReference>
<dbReference type="Gene3D" id="3.30.70.660">
    <property type="entry name" value="Pseudouridine synthase I, catalytic domain, C-terminal subdomain"/>
    <property type="match status" value="1"/>
</dbReference>
<dbReference type="HAMAP" id="MF_00171">
    <property type="entry name" value="TruA"/>
    <property type="match status" value="1"/>
</dbReference>
<dbReference type="InterPro" id="IPR020095">
    <property type="entry name" value="PsdUridine_synth_TruA_C"/>
</dbReference>
<comment type="function">
    <text evidence="4">Formation of pseudouridine at positions 38, 39 and 40 in the anticodon stem and loop of transfer RNAs.</text>
</comment>